<dbReference type="Proteomes" id="UP000003112">
    <property type="component" value="Unassembled WGS sequence"/>
</dbReference>
<gene>
    <name evidence="1" type="ORF">HMPREF6485_1538</name>
</gene>
<accession>E6K7V9</accession>
<comment type="caution">
    <text evidence="1">The sequence shown here is derived from an EMBL/GenBank/DDBJ whole genome shotgun (WGS) entry which is preliminary data.</text>
</comment>
<reference evidence="1 2" key="1">
    <citation type="submission" date="2010-10" db="EMBL/GenBank/DDBJ databases">
        <authorList>
            <person name="Muzny D."/>
            <person name="Qin X."/>
            <person name="Deng J."/>
            <person name="Jiang H."/>
            <person name="Liu Y."/>
            <person name="Qu J."/>
            <person name="Song X.-Z."/>
            <person name="Zhang L."/>
            <person name="Thornton R."/>
            <person name="Coyle M."/>
            <person name="Francisco L."/>
            <person name="Jackson L."/>
            <person name="Javaid M."/>
            <person name="Korchina V."/>
            <person name="Kovar C."/>
            <person name="Mata R."/>
            <person name="Mathew T."/>
            <person name="Ngo R."/>
            <person name="Nguyen L."/>
            <person name="Nguyen N."/>
            <person name="Okwuonu G."/>
            <person name="Ongeri F."/>
            <person name="Pham C."/>
            <person name="Simmons D."/>
            <person name="Wilczek-Boney K."/>
            <person name="Hale W."/>
            <person name="Jakkamsetti A."/>
            <person name="Pham P."/>
            <person name="Ruth R."/>
            <person name="San Lucas F."/>
            <person name="Warren J."/>
            <person name="Zhang J."/>
            <person name="Zhao Z."/>
            <person name="Zhou C."/>
            <person name="Zhu D."/>
            <person name="Lee S."/>
            <person name="Bess C."/>
            <person name="Blankenburg K."/>
            <person name="Forbes L."/>
            <person name="Fu Q."/>
            <person name="Gubbala S."/>
            <person name="Hirani K."/>
            <person name="Jayaseelan J.C."/>
            <person name="Lara F."/>
            <person name="Munidasa M."/>
            <person name="Palculict T."/>
            <person name="Patil S."/>
            <person name="Pu L.-L."/>
            <person name="Saada N."/>
            <person name="Tang L."/>
            <person name="Weissenberger G."/>
            <person name="Zhu Y."/>
            <person name="Hemphill L."/>
            <person name="Shang Y."/>
            <person name="Youmans B."/>
            <person name="Ayvaz T."/>
            <person name="Ross M."/>
            <person name="Santibanez J."/>
            <person name="Aqrawi P."/>
            <person name="Gross S."/>
            <person name="Joshi V."/>
            <person name="Fowler G."/>
            <person name="Nazareth L."/>
            <person name="Reid J."/>
            <person name="Worley K."/>
            <person name="Petrosino J."/>
            <person name="Highlander S."/>
            <person name="Gibbs R."/>
        </authorList>
    </citation>
    <scope>NUCLEOTIDE SEQUENCE [LARGE SCALE GENOMIC DNA]</scope>
    <source>
        <strain evidence="1 2">ATCC 33574</strain>
    </source>
</reference>
<keyword evidence="2" id="KW-1185">Reference proteome</keyword>
<protein>
    <submittedName>
        <fullName evidence="1">Uncharacterized protein</fullName>
    </submittedName>
</protein>
<dbReference type="EMBL" id="AEPD01000028">
    <property type="protein sequence ID" value="EFU30259.1"/>
    <property type="molecule type" value="Genomic_DNA"/>
</dbReference>
<name>E6K7V9_9BACT</name>
<organism evidence="1 2">
    <name type="scientific">Segatella buccae ATCC 33574</name>
    <dbReference type="NCBI Taxonomy" id="873513"/>
    <lineage>
        <taxon>Bacteria</taxon>
        <taxon>Pseudomonadati</taxon>
        <taxon>Bacteroidota</taxon>
        <taxon>Bacteroidia</taxon>
        <taxon>Bacteroidales</taxon>
        <taxon>Prevotellaceae</taxon>
        <taxon>Segatella</taxon>
    </lineage>
</organism>
<dbReference type="AlphaFoldDB" id="E6K7V9"/>
<evidence type="ECO:0000313" key="1">
    <source>
        <dbReference type="EMBL" id="EFU30259.1"/>
    </source>
</evidence>
<dbReference type="HOGENOM" id="CLU_3274440_0_0_10"/>
<proteinExistence type="predicted"/>
<evidence type="ECO:0000313" key="2">
    <source>
        <dbReference type="Proteomes" id="UP000003112"/>
    </source>
</evidence>
<sequence length="41" mass="4720">MILFATARHLAEAPFFVHCRCAGNANVHFFIKYPLFLLLIL</sequence>